<evidence type="ECO:0000313" key="4">
    <source>
        <dbReference type="Proteomes" id="UP000277864"/>
    </source>
</evidence>
<dbReference type="Proteomes" id="UP000277864">
    <property type="component" value="Unassembled WGS sequence"/>
</dbReference>
<evidence type="ECO:0000259" key="2">
    <source>
        <dbReference type="Pfam" id="PF13439"/>
    </source>
</evidence>
<dbReference type="InterPro" id="IPR050194">
    <property type="entry name" value="Glycosyltransferase_grp1"/>
</dbReference>
<gene>
    <name evidence="3" type="ORF">C7P63_02385</name>
</gene>
<dbReference type="SUPFAM" id="SSF53756">
    <property type="entry name" value="UDP-Glycosyltransferase/glycogen phosphorylase"/>
    <property type="match status" value="1"/>
</dbReference>
<dbReference type="Pfam" id="PF13439">
    <property type="entry name" value="Glyco_transf_4"/>
    <property type="match status" value="1"/>
</dbReference>
<name>A0A3S0AEP8_9ENTE</name>
<dbReference type="FunFam" id="3.40.50.2000:FF:000136">
    <property type="entry name" value="Glycosyl transferase, group 1"/>
    <property type="match status" value="1"/>
</dbReference>
<reference evidence="3 4" key="1">
    <citation type="submission" date="2018-03" db="EMBL/GenBank/DDBJ databases">
        <authorList>
            <person name="Gulvik C.A."/>
        </authorList>
    </citation>
    <scope>NUCLEOTIDE SEQUENCE [LARGE SCALE GENOMIC DNA]</scope>
    <source>
        <strain evidence="3 4">JCM 31581</strain>
    </source>
</reference>
<evidence type="ECO:0000259" key="1">
    <source>
        <dbReference type="Pfam" id="PF00534"/>
    </source>
</evidence>
<dbReference type="OrthoDB" id="9802525at2"/>
<dbReference type="GO" id="GO:0016758">
    <property type="term" value="F:hexosyltransferase activity"/>
    <property type="evidence" value="ECO:0007669"/>
    <property type="project" value="TreeGrafter"/>
</dbReference>
<organism evidence="3 4">
    <name type="scientific">Vagococcus humatus</name>
    <dbReference type="NCBI Taxonomy" id="1889241"/>
    <lineage>
        <taxon>Bacteria</taxon>
        <taxon>Bacillati</taxon>
        <taxon>Bacillota</taxon>
        <taxon>Bacilli</taxon>
        <taxon>Lactobacillales</taxon>
        <taxon>Enterococcaceae</taxon>
        <taxon>Vagococcus</taxon>
    </lineage>
</organism>
<dbReference type="RefSeq" id="WP_125942559.1">
    <property type="nucleotide sequence ID" value="NZ_PXZH01000001.1"/>
</dbReference>
<dbReference type="EMBL" id="PXZH01000001">
    <property type="protein sequence ID" value="RST89945.1"/>
    <property type="molecule type" value="Genomic_DNA"/>
</dbReference>
<feature type="domain" description="Glycosyl transferase family 1" evidence="1">
    <location>
        <begin position="192"/>
        <end position="354"/>
    </location>
</feature>
<protein>
    <submittedName>
        <fullName evidence="3">1,2-diacylglycerol 3-glucosyltransferase</fullName>
    </submittedName>
</protein>
<sequence length="405" mass="46402">MKIGFYTDTYFPQISGVATSIRTLKSELEKRGHEVVIFTTTDPHAEEQESDIVRMPSIPFISFKDRRIVVSGMLDAYETAKELELDIIHTHTEFGAGFLGKQTAKHLDIPAIHTYHTMYEDYLHYIAKGKLIKPHHVRQASKAFCRHFSGIVCPSQRVVDTLNSYNITVPKAIIPTGVDLAHYQQPIDLEKINIRETYQLKEEDMLLLSLSRLSYEKNIQGILTGMPKIIQTFPQAKLLVVGDGPYRAELEELAKSLHISDYVNFVGAVDNQQVNQFYRQADYFVCASDSESQGLTYLEALASELPVVVKGSPYLDSLITSEIFGSCFKTDEAFADTFIEYVRKDIQEDERLRQAKLYEISSERFGRKVEQFYLEAITFHERYKMKPIEPKNSSHAFRPFSKKEP</sequence>
<feature type="domain" description="Glycosyltransferase subfamily 4-like N-terminal" evidence="2">
    <location>
        <begin position="14"/>
        <end position="181"/>
    </location>
</feature>
<dbReference type="InterPro" id="IPR001296">
    <property type="entry name" value="Glyco_trans_1"/>
</dbReference>
<dbReference type="AlphaFoldDB" id="A0A3S0AEP8"/>
<dbReference type="PANTHER" id="PTHR45947">
    <property type="entry name" value="SULFOQUINOVOSYL TRANSFERASE SQD2"/>
    <property type="match status" value="1"/>
</dbReference>
<evidence type="ECO:0000313" key="3">
    <source>
        <dbReference type="EMBL" id="RST89945.1"/>
    </source>
</evidence>
<keyword evidence="3" id="KW-0808">Transferase</keyword>
<dbReference type="InterPro" id="IPR028098">
    <property type="entry name" value="Glyco_trans_4-like_N"/>
</dbReference>
<proteinExistence type="predicted"/>
<keyword evidence="4" id="KW-1185">Reference proteome</keyword>
<dbReference type="PANTHER" id="PTHR45947:SF3">
    <property type="entry name" value="SULFOQUINOVOSYL TRANSFERASE SQD2"/>
    <property type="match status" value="1"/>
</dbReference>
<comment type="caution">
    <text evidence="3">The sequence shown here is derived from an EMBL/GenBank/DDBJ whole genome shotgun (WGS) entry which is preliminary data.</text>
</comment>
<dbReference type="CDD" id="cd03817">
    <property type="entry name" value="GT4_UGDG-like"/>
    <property type="match status" value="1"/>
</dbReference>
<dbReference type="Gene3D" id="3.40.50.2000">
    <property type="entry name" value="Glycogen Phosphorylase B"/>
    <property type="match status" value="2"/>
</dbReference>
<accession>A0A3S0AEP8</accession>
<dbReference type="Pfam" id="PF00534">
    <property type="entry name" value="Glycos_transf_1"/>
    <property type="match status" value="1"/>
</dbReference>